<evidence type="ECO:0000313" key="2">
    <source>
        <dbReference type="Proteomes" id="UP001417504"/>
    </source>
</evidence>
<proteinExistence type="predicted"/>
<keyword evidence="2" id="KW-1185">Reference proteome</keyword>
<sequence length="140" mass="16496">MQCARELWISRTEDPLQWSWKFQPESRFGEVAELISLEHRNNVNVGIAYLRNNDDVKENKYWLEQIYYSNRIEKLRGRVLGGEEKRVRERSDGWMEIELGEFLNDGQCEGQVIKVRLMEVKGEHFKGGIVIEGIEVRPKA</sequence>
<evidence type="ECO:0000313" key="1">
    <source>
        <dbReference type="EMBL" id="KAK9146991.1"/>
    </source>
</evidence>
<dbReference type="PANTHER" id="PTHR32278">
    <property type="entry name" value="F-BOX DOMAIN-CONTAINING PROTEIN"/>
    <property type="match status" value="1"/>
</dbReference>
<dbReference type="EMBL" id="JBBNAE010000002">
    <property type="protein sequence ID" value="KAK9146991.1"/>
    <property type="molecule type" value="Genomic_DNA"/>
</dbReference>
<protein>
    <submittedName>
        <fullName evidence="1">Uncharacterized protein</fullName>
    </submittedName>
</protein>
<reference evidence="1 2" key="1">
    <citation type="submission" date="2024-01" db="EMBL/GenBank/DDBJ databases">
        <title>Genome assemblies of Stephania.</title>
        <authorList>
            <person name="Yang L."/>
        </authorList>
    </citation>
    <scope>NUCLEOTIDE SEQUENCE [LARGE SCALE GENOMIC DNA]</scope>
    <source>
        <strain evidence="1">QJT</strain>
        <tissue evidence="1">Leaf</tissue>
    </source>
</reference>
<gene>
    <name evidence="1" type="ORF">Sjap_006894</name>
</gene>
<accession>A0AAP0K6T1</accession>
<comment type="caution">
    <text evidence="1">The sequence shown here is derived from an EMBL/GenBank/DDBJ whole genome shotgun (WGS) entry which is preliminary data.</text>
</comment>
<dbReference type="Pfam" id="PF14299">
    <property type="entry name" value="PP2"/>
    <property type="match status" value="1"/>
</dbReference>
<dbReference type="PANTHER" id="PTHR32278:SF111">
    <property type="entry name" value="F-BOX PROTEIN PP2-B12-RELATED"/>
    <property type="match status" value="1"/>
</dbReference>
<dbReference type="AlphaFoldDB" id="A0AAP0K6T1"/>
<dbReference type="Proteomes" id="UP001417504">
    <property type="component" value="Unassembled WGS sequence"/>
</dbReference>
<organism evidence="1 2">
    <name type="scientific">Stephania japonica</name>
    <dbReference type="NCBI Taxonomy" id="461633"/>
    <lineage>
        <taxon>Eukaryota</taxon>
        <taxon>Viridiplantae</taxon>
        <taxon>Streptophyta</taxon>
        <taxon>Embryophyta</taxon>
        <taxon>Tracheophyta</taxon>
        <taxon>Spermatophyta</taxon>
        <taxon>Magnoliopsida</taxon>
        <taxon>Ranunculales</taxon>
        <taxon>Menispermaceae</taxon>
        <taxon>Menispermoideae</taxon>
        <taxon>Cissampelideae</taxon>
        <taxon>Stephania</taxon>
    </lineage>
</organism>
<name>A0AAP0K6T1_9MAGN</name>
<dbReference type="InterPro" id="IPR025886">
    <property type="entry name" value="PP2-like"/>
</dbReference>